<keyword evidence="7" id="KW-0464">Manganese</keyword>
<feature type="binding site" evidence="7">
    <location>
        <position position="196"/>
    </location>
    <ligand>
        <name>Mg(2+)</name>
        <dbReference type="ChEBI" id="CHEBI:18420"/>
        <label>1</label>
    </ligand>
</feature>
<feature type="binding site" evidence="7">
    <location>
        <position position="80"/>
    </location>
    <ligand>
        <name>Mg(2+)</name>
        <dbReference type="ChEBI" id="CHEBI:18420"/>
        <label>1</label>
    </ligand>
</feature>
<keyword evidence="4" id="KW-0378">Hydrolase</keyword>
<evidence type="ECO:0000256" key="3">
    <source>
        <dbReference type="ARBA" id="ARBA00022723"/>
    </source>
</evidence>
<dbReference type="EMBL" id="HBHW01034778">
    <property type="protein sequence ID" value="CAE0058689.1"/>
    <property type="molecule type" value="Transcribed_RNA"/>
</dbReference>
<name>A0A7S3A3N2_9RHOD</name>
<evidence type="ECO:0000256" key="1">
    <source>
        <dbReference type="ARBA" id="ARBA00001936"/>
    </source>
</evidence>
<evidence type="ECO:0000313" key="15">
    <source>
        <dbReference type="EMBL" id="CAE0058697.1"/>
    </source>
</evidence>
<dbReference type="GO" id="GO:0008311">
    <property type="term" value="F:double-stranded DNA 3'-5' DNA exonuclease activity"/>
    <property type="evidence" value="ECO:0007669"/>
    <property type="project" value="TreeGrafter"/>
</dbReference>
<keyword evidence="5 7" id="KW-0460">Magnesium</keyword>
<dbReference type="InterPro" id="IPR005135">
    <property type="entry name" value="Endo/exonuclease/phosphatase"/>
</dbReference>
<evidence type="ECO:0000256" key="4">
    <source>
        <dbReference type="ARBA" id="ARBA00022801"/>
    </source>
</evidence>
<feature type="site" description="Interaction with DNA substrate" evidence="8">
    <location>
        <position position="295"/>
    </location>
</feature>
<feature type="binding site" evidence="7">
    <location>
        <position position="198"/>
    </location>
    <ligand>
        <name>Mg(2+)</name>
        <dbReference type="ChEBI" id="CHEBI:18420"/>
        <label>1</label>
    </ligand>
</feature>
<evidence type="ECO:0000313" key="11">
    <source>
        <dbReference type="EMBL" id="CAE0058687.1"/>
    </source>
</evidence>
<dbReference type="EMBL" id="HBHW01034779">
    <property type="protein sequence ID" value="CAE0058690.1"/>
    <property type="molecule type" value="Transcribed_RNA"/>
</dbReference>
<feature type="binding site" evidence="7">
    <location>
        <position position="294"/>
    </location>
    <ligand>
        <name>Mg(2+)</name>
        <dbReference type="ChEBI" id="CHEBI:18420"/>
        <label>1</label>
    </ligand>
</feature>
<dbReference type="InterPro" id="IPR036691">
    <property type="entry name" value="Endo/exonu/phosph_ase_sf"/>
</dbReference>
<evidence type="ECO:0000256" key="6">
    <source>
        <dbReference type="PIRSR" id="PIRSR604808-1"/>
    </source>
</evidence>
<dbReference type="GO" id="GO:0003677">
    <property type="term" value="F:DNA binding"/>
    <property type="evidence" value="ECO:0007669"/>
    <property type="project" value="InterPro"/>
</dbReference>
<feature type="active site" description="Proton donor/acceptor" evidence="6">
    <location>
        <position position="196"/>
    </location>
</feature>
<dbReference type="PROSITE" id="PS00728">
    <property type="entry name" value="AP_NUCLEASE_F1_3"/>
    <property type="match status" value="1"/>
</dbReference>
<dbReference type="EMBL" id="HBHW01034784">
    <property type="protein sequence ID" value="CAE0058694.1"/>
    <property type="molecule type" value="Transcribed_RNA"/>
</dbReference>
<accession>A0A7S3A3N2</accession>
<feature type="domain" description="Endonuclease/exonuclease/phosphatase" evidence="10">
    <location>
        <begin position="46"/>
        <end position="295"/>
    </location>
</feature>
<feature type="active site" evidence="6">
    <location>
        <position position="156"/>
    </location>
</feature>
<dbReference type="PANTHER" id="PTHR22748">
    <property type="entry name" value="AP ENDONUCLEASE"/>
    <property type="match status" value="1"/>
</dbReference>
<protein>
    <recommendedName>
        <fullName evidence="10">Endonuclease/exonuclease/phosphatase domain-containing protein</fullName>
    </recommendedName>
</protein>
<dbReference type="SUPFAM" id="SSF56219">
    <property type="entry name" value="DNase I-like"/>
    <property type="match status" value="1"/>
</dbReference>
<evidence type="ECO:0000313" key="12">
    <source>
        <dbReference type="EMBL" id="CAE0058689.1"/>
    </source>
</evidence>
<evidence type="ECO:0000313" key="14">
    <source>
        <dbReference type="EMBL" id="CAE0058694.1"/>
    </source>
</evidence>
<comment type="cofactor">
    <cofactor evidence="7 9">
        <name>Mg(2+)</name>
        <dbReference type="ChEBI" id="CHEBI:18420"/>
    </cofactor>
    <cofactor evidence="7 9">
        <name>Mn(2+)</name>
        <dbReference type="ChEBI" id="CHEBI:29035"/>
    </cofactor>
    <text evidence="7 9">Probably binds two magnesium or manganese ions per subunit.</text>
</comment>
<dbReference type="GO" id="GO:0003906">
    <property type="term" value="F:DNA-(apurinic or apyrimidinic site) endonuclease activity"/>
    <property type="evidence" value="ECO:0007669"/>
    <property type="project" value="TreeGrafter"/>
</dbReference>
<dbReference type="EMBL" id="HBHW01034788">
    <property type="protein sequence ID" value="CAE0058698.1"/>
    <property type="molecule type" value="Transcribed_RNA"/>
</dbReference>
<reference evidence="16" key="1">
    <citation type="submission" date="2021-01" db="EMBL/GenBank/DDBJ databases">
        <authorList>
            <person name="Corre E."/>
            <person name="Pelletier E."/>
            <person name="Niang G."/>
            <person name="Scheremetjew M."/>
            <person name="Finn R."/>
            <person name="Kale V."/>
            <person name="Holt S."/>
            <person name="Cochrane G."/>
            <person name="Meng A."/>
            <person name="Brown T."/>
            <person name="Cohen L."/>
        </authorList>
    </citation>
    <scope>NUCLEOTIDE SEQUENCE</scope>
    <source>
        <strain evidence="16">CCMP 769</strain>
    </source>
</reference>
<sequence>MNCFAHTGRPIGAVSRRFLSSTSVRASAAGSPSTSGNGASKPARLLTWNVASLRSLIRKQPDALQALVDDFAVDAICLQETKLQESHVPEFTDILEHYQSFWYCSTARKGYSGTAIFLRNDLNVEDVRYGIGDESADAEGRVITIKLPKSYLVTCYTPNAGTGLKRLDYRTQTFEGKMTDYLRKLASERPLLYCGDLNVAHEPIDLANPEGNSRSAGFTDEERSCFRELIKDGELLDTFRMLYPEKRRKYTYWNYRTRARERNAGWRIDYFLVSKEVKPAVGDCVHLDGVLGSDHCPVMLELNDQELIN</sequence>
<keyword evidence="9" id="KW-0227">DNA damage</keyword>
<dbReference type="PROSITE" id="PS51435">
    <property type="entry name" value="AP_NUCLEASE_F1_4"/>
    <property type="match status" value="1"/>
</dbReference>
<feature type="site" description="Important for catalytic activity" evidence="8">
    <location>
        <position position="269"/>
    </location>
</feature>
<dbReference type="GO" id="GO:0046872">
    <property type="term" value="F:metal ion binding"/>
    <property type="evidence" value="ECO:0007669"/>
    <property type="project" value="UniProtKB-KW"/>
</dbReference>
<feature type="binding site" evidence="7">
    <location>
        <position position="295"/>
    </location>
    <ligand>
        <name>Mg(2+)</name>
        <dbReference type="ChEBI" id="CHEBI:18420"/>
        <label>1</label>
    </ligand>
</feature>
<dbReference type="InterPro" id="IPR004808">
    <property type="entry name" value="AP_endonuc_1"/>
</dbReference>
<evidence type="ECO:0000313" key="13">
    <source>
        <dbReference type="EMBL" id="CAE0058690.1"/>
    </source>
</evidence>
<evidence type="ECO:0000256" key="8">
    <source>
        <dbReference type="PIRSR" id="PIRSR604808-3"/>
    </source>
</evidence>
<dbReference type="Pfam" id="PF03372">
    <property type="entry name" value="Exo_endo_phos"/>
    <property type="match status" value="1"/>
</dbReference>
<feature type="site" description="Transition state stabilizer" evidence="8">
    <location>
        <position position="198"/>
    </location>
</feature>
<dbReference type="NCBIfam" id="TIGR00633">
    <property type="entry name" value="xth"/>
    <property type="match status" value="1"/>
</dbReference>
<dbReference type="GO" id="GO:0006284">
    <property type="term" value="P:base-excision repair"/>
    <property type="evidence" value="ECO:0007669"/>
    <property type="project" value="TreeGrafter"/>
</dbReference>
<evidence type="ECO:0000259" key="10">
    <source>
        <dbReference type="Pfam" id="PF03372"/>
    </source>
</evidence>
<keyword evidence="3 7" id="KW-0479">Metal-binding</keyword>
<dbReference type="EMBL" id="HBHW01034776">
    <property type="protein sequence ID" value="CAE0058687.1"/>
    <property type="molecule type" value="Transcribed_RNA"/>
</dbReference>
<evidence type="ECO:0000313" key="16">
    <source>
        <dbReference type="EMBL" id="CAE0058698.1"/>
    </source>
</evidence>
<comment type="similarity">
    <text evidence="2 9">Belongs to the DNA repair enzymes AP/ExoA family.</text>
</comment>
<evidence type="ECO:0000256" key="9">
    <source>
        <dbReference type="RuleBase" id="RU362131"/>
    </source>
</evidence>
<organism evidence="16">
    <name type="scientific">Rhodosorus marinus</name>
    <dbReference type="NCBI Taxonomy" id="101924"/>
    <lineage>
        <taxon>Eukaryota</taxon>
        <taxon>Rhodophyta</taxon>
        <taxon>Stylonematophyceae</taxon>
        <taxon>Stylonematales</taxon>
        <taxon>Stylonemataceae</taxon>
        <taxon>Rhodosorus</taxon>
    </lineage>
</organism>
<dbReference type="InterPro" id="IPR020848">
    <property type="entry name" value="AP_endonuclease_F1_CS"/>
</dbReference>
<dbReference type="GO" id="GO:0005634">
    <property type="term" value="C:nucleus"/>
    <property type="evidence" value="ECO:0007669"/>
    <property type="project" value="TreeGrafter"/>
</dbReference>
<comment type="cofactor">
    <cofactor evidence="1">
        <name>Mn(2+)</name>
        <dbReference type="ChEBI" id="CHEBI:29035"/>
    </cofactor>
</comment>
<evidence type="ECO:0000256" key="2">
    <source>
        <dbReference type="ARBA" id="ARBA00007092"/>
    </source>
</evidence>
<dbReference type="CDD" id="cd09087">
    <property type="entry name" value="Ape1-like_AP-endo"/>
    <property type="match status" value="1"/>
</dbReference>
<proteinExistence type="inferred from homology"/>
<dbReference type="GO" id="GO:0008081">
    <property type="term" value="F:phosphoric diester hydrolase activity"/>
    <property type="evidence" value="ECO:0007669"/>
    <property type="project" value="TreeGrafter"/>
</dbReference>
<gene>
    <name evidence="11" type="ORF">RMAR00112_LOCUS26752</name>
    <name evidence="12" type="ORF">RMAR00112_LOCUS26754</name>
    <name evidence="13" type="ORF">RMAR00112_LOCUS26755</name>
    <name evidence="14" type="ORF">RMAR00112_LOCUS26759</name>
    <name evidence="15" type="ORF">RMAR00112_LOCUS26762</name>
    <name evidence="16" type="ORF">RMAR00112_LOCUS26763</name>
</gene>
<feature type="active site" description="Proton acceptor" evidence="6">
    <location>
        <position position="295"/>
    </location>
</feature>
<dbReference type="AlphaFoldDB" id="A0A7S3A3N2"/>
<dbReference type="Gene3D" id="3.60.10.10">
    <property type="entry name" value="Endonuclease/exonuclease/phosphatase"/>
    <property type="match status" value="1"/>
</dbReference>
<evidence type="ECO:0000256" key="7">
    <source>
        <dbReference type="PIRSR" id="PIRSR604808-2"/>
    </source>
</evidence>
<keyword evidence="9" id="KW-0234">DNA repair</keyword>
<dbReference type="PANTHER" id="PTHR22748:SF6">
    <property type="entry name" value="DNA-(APURINIC OR APYRIMIDINIC SITE) ENDONUCLEASE"/>
    <property type="match status" value="1"/>
</dbReference>
<dbReference type="NCBIfam" id="TIGR00195">
    <property type="entry name" value="exoDNase_III"/>
    <property type="match status" value="1"/>
</dbReference>
<dbReference type="EMBL" id="HBHW01034787">
    <property type="protein sequence ID" value="CAE0058697.1"/>
    <property type="molecule type" value="Transcribed_RNA"/>
</dbReference>
<evidence type="ECO:0000256" key="5">
    <source>
        <dbReference type="ARBA" id="ARBA00022842"/>
    </source>
</evidence>
<feature type="binding site" evidence="7">
    <location>
        <position position="49"/>
    </location>
    <ligand>
        <name>Mg(2+)</name>
        <dbReference type="ChEBI" id="CHEBI:18420"/>
        <label>1</label>
    </ligand>
</feature>